<dbReference type="PATRIC" id="fig|1458307.3.peg.425"/>
<dbReference type="OrthoDB" id="9803598at2"/>
<dbReference type="InterPro" id="IPR019999">
    <property type="entry name" value="Anth_synth_I-like"/>
</dbReference>
<gene>
    <name evidence="1" type="primary">pabB</name>
    <name evidence="1" type="ORF">OSB_04240</name>
</gene>
<keyword evidence="1" id="KW-0032">Aminotransferase</keyword>
<sequence>MTQVRPSRVVFDKGPNGNGAEFSQPADIIRADTPDEVDAAFTAMQQAQADGKWLAGYVSYEFGYLTSHKLEKLMPENRETPLIHFGVFDAPQSQRAENTETHAELDALQPQWSAQQYGTAFDVVHDYIGAGDIYQVNLTFPIATRSSASSNALYASLTHRQNVPHGALVDLEGVALLSRSPELFFSLSAKGELKTKPMKGTAPRGNTPGEDDALRDGLKASEKNRAENLMIVDLLRNDMSRVSEIGSVKVPELFAVERFATLHQMTSTITSKVVDGTNIKDLFMALFPCGSITGAPKVRAMEIISEVETQARGAYCGSIGWIAPSGAMEFSVAIRTLMYRQDGTVQLNVGGGVVYDSTAQDEYDEALLKAQFAKLS</sequence>
<dbReference type="SUPFAM" id="SSF56322">
    <property type="entry name" value="ADC synthase"/>
    <property type="match status" value="1"/>
</dbReference>
<dbReference type="Proteomes" id="UP000067444">
    <property type="component" value="Chromosome"/>
</dbReference>
<dbReference type="NCBIfam" id="NF005698">
    <property type="entry name" value="PRK07508.1"/>
    <property type="match status" value="1"/>
</dbReference>
<dbReference type="InterPro" id="IPR005801">
    <property type="entry name" value="ADC_synthase"/>
</dbReference>
<organism evidence="1 2">
    <name type="scientific">Octadecabacter temperatus</name>
    <dbReference type="NCBI Taxonomy" id="1458307"/>
    <lineage>
        <taxon>Bacteria</taxon>
        <taxon>Pseudomonadati</taxon>
        <taxon>Pseudomonadota</taxon>
        <taxon>Alphaproteobacteria</taxon>
        <taxon>Rhodobacterales</taxon>
        <taxon>Roseobacteraceae</taxon>
        <taxon>Octadecabacter</taxon>
    </lineage>
</organism>
<dbReference type="NCBIfam" id="TIGR00553">
    <property type="entry name" value="pabB"/>
    <property type="match status" value="1"/>
</dbReference>
<dbReference type="PANTHER" id="PTHR11236">
    <property type="entry name" value="AMINOBENZOATE/ANTHRANILATE SYNTHASE"/>
    <property type="match status" value="1"/>
</dbReference>
<evidence type="ECO:0000313" key="2">
    <source>
        <dbReference type="Proteomes" id="UP000067444"/>
    </source>
</evidence>
<accession>A0A0K0Y223</accession>
<proteinExistence type="predicted"/>
<dbReference type="GO" id="GO:0046820">
    <property type="term" value="F:4-amino-4-deoxychorismate synthase activity"/>
    <property type="evidence" value="ECO:0007669"/>
    <property type="project" value="UniProtKB-EC"/>
</dbReference>
<dbReference type="InterPro" id="IPR015890">
    <property type="entry name" value="Chorismate_C"/>
</dbReference>
<dbReference type="Pfam" id="PF00425">
    <property type="entry name" value="Chorismate_bind"/>
    <property type="match status" value="1"/>
</dbReference>
<dbReference type="InterPro" id="IPR005802">
    <property type="entry name" value="ADC_synth_comp_1"/>
</dbReference>
<dbReference type="PRINTS" id="PR00095">
    <property type="entry name" value="ANTSNTHASEI"/>
</dbReference>
<reference evidence="1 2" key="1">
    <citation type="journal article" date="2015" name="Genome Announc.">
        <title>Closed Genome Sequence of Octadecabacter temperatus SB1, the First Mesophilic Species of the Genus Octadecabacter.</title>
        <authorList>
            <person name="Voget S."/>
            <person name="Billerbeck S."/>
            <person name="Simon M."/>
            <person name="Daniel R."/>
        </authorList>
    </citation>
    <scope>NUCLEOTIDE SEQUENCE [LARGE SCALE GENOMIC DNA]</scope>
    <source>
        <strain evidence="1 2">SB1</strain>
    </source>
</reference>
<dbReference type="PANTHER" id="PTHR11236:SF50">
    <property type="entry name" value="AMINODEOXYCHORISMATE SYNTHASE COMPONENT 1"/>
    <property type="match status" value="1"/>
</dbReference>
<dbReference type="EMBL" id="CP012160">
    <property type="protein sequence ID" value="AKS44988.1"/>
    <property type="molecule type" value="Genomic_DNA"/>
</dbReference>
<evidence type="ECO:0000313" key="1">
    <source>
        <dbReference type="EMBL" id="AKS44988.1"/>
    </source>
</evidence>
<dbReference type="EC" id="2.6.1.85" evidence="1"/>
<protein>
    <submittedName>
        <fullName evidence="1">Aminodeoxychorismate synthase component 1</fullName>
        <ecNumber evidence="1">2.6.1.85</ecNumber>
    </submittedName>
</protein>
<dbReference type="STRING" id="1458307.OSB_04240"/>
<dbReference type="KEGG" id="otm:OSB_04240"/>
<dbReference type="AlphaFoldDB" id="A0A0K0Y223"/>
<dbReference type="GO" id="GO:0000162">
    <property type="term" value="P:L-tryptophan biosynthetic process"/>
    <property type="evidence" value="ECO:0007669"/>
    <property type="project" value="TreeGrafter"/>
</dbReference>
<name>A0A0K0Y223_9RHOB</name>
<dbReference type="Gene3D" id="3.60.120.10">
    <property type="entry name" value="Anthranilate synthase"/>
    <property type="match status" value="1"/>
</dbReference>
<keyword evidence="2" id="KW-1185">Reference proteome</keyword>
<dbReference type="GO" id="GO:0009396">
    <property type="term" value="P:folic acid-containing compound biosynthetic process"/>
    <property type="evidence" value="ECO:0007669"/>
    <property type="project" value="InterPro"/>
</dbReference>
<keyword evidence="1" id="KW-0808">Transferase</keyword>